<evidence type="ECO:0000256" key="3">
    <source>
        <dbReference type="ARBA" id="ARBA00022448"/>
    </source>
</evidence>
<feature type="transmembrane region" description="Helical" evidence="9">
    <location>
        <begin position="566"/>
        <end position="586"/>
    </location>
</feature>
<proteinExistence type="inferred from homology"/>
<dbReference type="PROSITE" id="PS50850">
    <property type="entry name" value="MFS"/>
    <property type="match status" value="1"/>
</dbReference>
<reference evidence="11" key="1">
    <citation type="submission" date="2021-03" db="EMBL/GenBank/DDBJ databases">
        <title>Draft genome sequence of rust myrtle Austropuccinia psidii MF-1, a brazilian biotype.</title>
        <authorList>
            <person name="Quecine M.C."/>
            <person name="Pachon D.M.R."/>
            <person name="Bonatelli M.L."/>
            <person name="Correr F.H."/>
            <person name="Franceschini L.M."/>
            <person name="Leite T.F."/>
            <person name="Margarido G.R.A."/>
            <person name="Almeida C.A."/>
            <person name="Ferrarezi J.A."/>
            <person name="Labate C.A."/>
        </authorList>
    </citation>
    <scope>NUCLEOTIDE SEQUENCE</scope>
    <source>
        <strain evidence="11">MF-1</strain>
    </source>
</reference>
<dbReference type="GO" id="GO:0005351">
    <property type="term" value="F:carbohydrate:proton symporter activity"/>
    <property type="evidence" value="ECO:0007669"/>
    <property type="project" value="TreeGrafter"/>
</dbReference>
<protein>
    <recommendedName>
        <fullName evidence="10">Major facilitator superfamily (MFS) profile domain-containing protein</fullName>
    </recommendedName>
</protein>
<keyword evidence="12" id="KW-1185">Reference proteome</keyword>
<dbReference type="FunFam" id="1.20.1250.20:FF:000026">
    <property type="entry name" value="MFS quinate transporter QutD"/>
    <property type="match status" value="1"/>
</dbReference>
<feature type="transmembrane region" description="Helical" evidence="9">
    <location>
        <begin position="364"/>
        <end position="384"/>
    </location>
</feature>
<evidence type="ECO:0000313" key="12">
    <source>
        <dbReference type="Proteomes" id="UP000765509"/>
    </source>
</evidence>
<evidence type="ECO:0000256" key="4">
    <source>
        <dbReference type="ARBA" id="ARBA00022692"/>
    </source>
</evidence>
<feature type="transmembrane region" description="Helical" evidence="9">
    <location>
        <begin position="335"/>
        <end position="352"/>
    </location>
</feature>
<dbReference type="InterPro" id="IPR005829">
    <property type="entry name" value="Sugar_transporter_CS"/>
</dbReference>
<keyword evidence="4 9" id="KW-0812">Transmembrane</keyword>
<dbReference type="OrthoDB" id="8120565at2759"/>
<dbReference type="PROSITE" id="PS00216">
    <property type="entry name" value="SUGAR_TRANSPORT_1"/>
    <property type="match status" value="1"/>
</dbReference>
<evidence type="ECO:0000256" key="1">
    <source>
        <dbReference type="ARBA" id="ARBA00004141"/>
    </source>
</evidence>
<feature type="transmembrane region" description="Helical" evidence="9">
    <location>
        <begin position="598"/>
        <end position="618"/>
    </location>
</feature>
<dbReference type="NCBIfam" id="TIGR00879">
    <property type="entry name" value="SP"/>
    <property type="match status" value="1"/>
</dbReference>
<evidence type="ECO:0000256" key="7">
    <source>
        <dbReference type="ARBA" id="ARBA00049119"/>
    </source>
</evidence>
<sequence length="726" mass="80206">MGHSGKSSWLESRRWLVLMDDIGWFPVRCVDSSTALETSFASVFVEFSRAHHSIQKERSTSSGGGLRPSLSLVAAGLLLVVRSDNCNKTAIDPTILLERDKSVCCLVNFLLSLNSPSTSQDPFTVLIVIGPVDLVQLTLFFILPGMAAKSSSPGLDCSRPDFSLHSELPSDPKSQSTHPSSPPVDHPPSIQSSSHPLKSDSSNRSYEQPTAKHGLIKEIIHNKFVLRCALFVSLGGILFGYDQGVISVTLVMNHFTSRFPQIDQGRNPNGLTSFWKGFLTAMIELGAILGVTLAGFTADRHGRKTAIRFGTMFFIIGSILQTTAFHFVALLIGRFIGGIGIGLLSMTAPMYMSEISPPSIRGALLCLEEFNIVFGIVIAFWITFETRLINNDLSWRFPFGLQVLPALIILLGLSHLPSSPSWLATKGQYQKCLESLAALRQLPPEDELVRKEWIQIRVEAEFQREHNLSRYGDLPSSSWAAVKMEARKWMDTFSKSYRGRTMVGVGLMFFQQFVGINALIYYSPTLIETLGFGTELQLKMSGVMNICQLLGVSISFFIVDKLGRRPLLLFGSVIMTICHGAIAFLISRFSLTWSEYPSAGWVGVTLIMIYMIIFGVSWGPVPWAIPAEIFPSTLRAKGVAVSTMSNWINNFIIGLITPPLIQKTHQGAFLFFGGNSLLSFVFVWFFVPETANTSLEDMDKVFGDAIGADDALKKSNLLELLRRTDN</sequence>
<evidence type="ECO:0000259" key="10">
    <source>
        <dbReference type="PROSITE" id="PS50850"/>
    </source>
</evidence>
<feature type="domain" description="Major facilitator superfamily (MFS) profile" evidence="10">
    <location>
        <begin position="228"/>
        <end position="691"/>
    </location>
</feature>
<dbReference type="AlphaFoldDB" id="A0A9Q3EIH8"/>
<evidence type="ECO:0000256" key="6">
    <source>
        <dbReference type="ARBA" id="ARBA00023136"/>
    </source>
</evidence>
<dbReference type="InterPro" id="IPR020846">
    <property type="entry name" value="MFS_dom"/>
</dbReference>
<dbReference type="EMBL" id="AVOT02027483">
    <property type="protein sequence ID" value="MBW0519568.1"/>
    <property type="molecule type" value="Genomic_DNA"/>
</dbReference>
<feature type="transmembrane region" description="Helical" evidence="9">
    <location>
        <begin position="667"/>
        <end position="687"/>
    </location>
</feature>
<feature type="region of interest" description="Disordered" evidence="8">
    <location>
        <begin position="166"/>
        <end position="207"/>
    </location>
</feature>
<comment type="caution">
    <text evidence="11">The sequence shown here is derived from an EMBL/GenBank/DDBJ whole genome shotgun (WGS) entry which is preliminary data.</text>
</comment>
<evidence type="ECO:0000313" key="11">
    <source>
        <dbReference type="EMBL" id="MBW0519568.1"/>
    </source>
</evidence>
<name>A0A9Q3EIH8_9BASI</name>
<feature type="transmembrane region" description="Helical" evidence="9">
    <location>
        <begin position="502"/>
        <end position="522"/>
    </location>
</feature>
<dbReference type="PANTHER" id="PTHR48022">
    <property type="entry name" value="PLASTIDIC GLUCOSE TRANSPORTER 4"/>
    <property type="match status" value="1"/>
</dbReference>
<dbReference type="Pfam" id="PF00083">
    <property type="entry name" value="Sugar_tr"/>
    <property type="match status" value="1"/>
</dbReference>
<feature type="compositionally biased region" description="Polar residues" evidence="8">
    <location>
        <begin position="190"/>
        <end position="207"/>
    </location>
</feature>
<evidence type="ECO:0000256" key="5">
    <source>
        <dbReference type="ARBA" id="ARBA00022989"/>
    </source>
</evidence>
<dbReference type="Proteomes" id="UP000765509">
    <property type="component" value="Unassembled WGS sequence"/>
</dbReference>
<comment type="similarity">
    <text evidence="2">Belongs to the major facilitator superfamily. Sugar transporter (TC 2.A.1.1) family.</text>
</comment>
<evidence type="ECO:0000256" key="8">
    <source>
        <dbReference type="SAM" id="MobiDB-lite"/>
    </source>
</evidence>
<dbReference type="InterPro" id="IPR036259">
    <property type="entry name" value="MFS_trans_sf"/>
</dbReference>
<comment type="subcellular location">
    <subcellularLocation>
        <location evidence="1">Membrane</location>
        <topology evidence="1">Multi-pass membrane protein</topology>
    </subcellularLocation>
</comment>
<gene>
    <name evidence="11" type="ORF">O181_059283</name>
</gene>
<feature type="transmembrane region" description="Helical" evidence="9">
    <location>
        <begin position="309"/>
        <end position="329"/>
    </location>
</feature>
<dbReference type="PANTHER" id="PTHR48022:SF14">
    <property type="entry name" value="MAJOR FACILITATOR SUPERFAMILY (MFS) PROFILE DOMAIN-CONTAINING PROTEIN-RELATED"/>
    <property type="match status" value="1"/>
</dbReference>
<feature type="transmembrane region" description="Helical" evidence="9">
    <location>
        <begin position="639"/>
        <end position="661"/>
    </location>
</feature>
<dbReference type="InterPro" id="IPR005828">
    <property type="entry name" value="MFS_sugar_transport-like"/>
</dbReference>
<dbReference type="PROSITE" id="PS00217">
    <property type="entry name" value="SUGAR_TRANSPORT_2"/>
    <property type="match status" value="1"/>
</dbReference>
<organism evidence="11 12">
    <name type="scientific">Austropuccinia psidii MF-1</name>
    <dbReference type="NCBI Taxonomy" id="1389203"/>
    <lineage>
        <taxon>Eukaryota</taxon>
        <taxon>Fungi</taxon>
        <taxon>Dikarya</taxon>
        <taxon>Basidiomycota</taxon>
        <taxon>Pucciniomycotina</taxon>
        <taxon>Pucciniomycetes</taxon>
        <taxon>Pucciniales</taxon>
        <taxon>Sphaerophragmiaceae</taxon>
        <taxon>Austropuccinia</taxon>
    </lineage>
</organism>
<feature type="transmembrane region" description="Helical" evidence="9">
    <location>
        <begin position="224"/>
        <end position="241"/>
    </location>
</feature>
<feature type="transmembrane region" description="Helical" evidence="9">
    <location>
        <begin position="277"/>
        <end position="297"/>
    </location>
</feature>
<feature type="transmembrane region" description="Helical" evidence="9">
    <location>
        <begin position="396"/>
        <end position="416"/>
    </location>
</feature>
<accession>A0A9Q3EIH8</accession>
<dbReference type="InterPro" id="IPR050360">
    <property type="entry name" value="MFS_Sugar_Transporters"/>
</dbReference>
<dbReference type="GO" id="GO:0016020">
    <property type="term" value="C:membrane"/>
    <property type="evidence" value="ECO:0007669"/>
    <property type="project" value="UniProtKB-SubCell"/>
</dbReference>
<dbReference type="Gene3D" id="1.20.1250.20">
    <property type="entry name" value="MFS general substrate transporter like domains"/>
    <property type="match status" value="1"/>
</dbReference>
<keyword evidence="5 9" id="KW-1133">Transmembrane helix</keyword>
<dbReference type="InterPro" id="IPR003663">
    <property type="entry name" value="Sugar/inositol_transpt"/>
</dbReference>
<dbReference type="SUPFAM" id="SSF103473">
    <property type="entry name" value="MFS general substrate transporter"/>
    <property type="match status" value="1"/>
</dbReference>
<evidence type="ECO:0000256" key="9">
    <source>
        <dbReference type="SAM" id="Phobius"/>
    </source>
</evidence>
<keyword evidence="6 9" id="KW-0472">Membrane</keyword>
<feature type="transmembrane region" description="Helical" evidence="9">
    <location>
        <begin position="542"/>
        <end position="559"/>
    </location>
</feature>
<dbReference type="PRINTS" id="PR00171">
    <property type="entry name" value="SUGRTRNSPORT"/>
</dbReference>
<evidence type="ECO:0000256" key="2">
    <source>
        <dbReference type="ARBA" id="ARBA00010992"/>
    </source>
</evidence>
<keyword evidence="3" id="KW-0813">Transport</keyword>
<comment type="catalytic activity">
    <reaction evidence="7">
        <text>myo-inositol(out) + H(+)(out) = myo-inositol(in) + H(+)(in)</text>
        <dbReference type="Rhea" id="RHEA:60364"/>
        <dbReference type="ChEBI" id="CHEBI:15378"/>
        <dbReference type="ChEBI" id="CHEBI:17268"/>
    </reaction>
</comment>